<name>A0A1G7U4H3_9BURK</name>
<protein>
    <submittedName>
        <fullName evidence="1">Uncharacterized protein</fullName>
    </submittedName>
</protein>
<dbReference type="AlphaFoldDB" id="A0A1G7U4H3"/>
<dbReference type="RefSeq" id="WP_090683455.1">
    <property type="nucleotide sequence ID" value="NZ_FNCJ01000003.1"/>
</dbReference>
<proteinExistence type="predicted"/>
<dbReference type="Proteomes" id="UP000199706">
    <property type="component" value="Unassembled WGS sequence"/>
</dbReference>
<evidence type="ECO:0000313" key="1">
    <source>
        <dbReference type="EMBL" id="SDG42337.1"/>
    </source>
</evidence>
<organism evidence="1 2">
    <name type="scientific">Paraburkholderia phenazinium</name>
    <dbReference type="NCBI Taxonomy" id="60549"/>
    <lineage>
        <taxon>Bacteria</taxon>
        <taxon>Pseudomonadati</taxon>
        <taxon>Pseudomonadota</taxon>
        <taxon>Betaproteobacteria</taxon>
        <taxon>Burkholderiales</taxon>
        <taxon>Burkholderiaceae</taxon>
        <taxon>Paraburkholderia</taxon>
    </lineage>
</organism>
<dbReference type="EMBL" id="FNCJ01000003">
    <property type="protein sequence ID" value="SDG42337.1"/>
    <property type="molecule type" value="Genomic_DNA"/>
</dbReference>
<sequence>MKPASYKWQFAQRFRRHAFGWRSDVPIQRIKEALAEIRQVARGDTVLAAEGAVKFLEKVSPALEHVDGSSGAIGTAVNRAIETLVPVISGAQVDTVTRQAWLERLWEAIQDQGVPYIEGLSDEWDTLCVTPEIASEWADRFIDLVEHVWSEGPGGYFAGTPICLASLYAAGRHAQLIALVDRAPFKMWHYRRWGVKALLAMGRKAEAVAYAENTRGLNSPDGQIAKACEAILLSSGLADEAYRRYACEANQGTTYLATFRAIAKKYPHIAQETILSDLVAASPGEPGKWFAAAKDAGLFNQAIKLANASPTDPRTLTRAARDFAQKQPGFAMAAGLAALHWISMGYGYEITGVDVLDASRATLQAAEHAGVDPESVRQQIRFLASGTSVHADFLSRALQAI</sequence>
<dbReference type="OrthoDB" id="7825127at2"/>
<reference evidence="1 2" key="1">
    <citation type="submission" date="2016-10" db="EMBL/GenBank/DDBJ databases">
        <authorList>
            <person name="de Groot N.N."/>
        </authorList>
    </citation>
    <scope>NUCLEOTIDE SEQUENCE [LARGE SCALE GENOMIC DNA]</scope>
    <source>
        <strain evidence="1 2">LMG 2247</strain>
    </source>
</reference>
<evidence type="ECO:0000313" key="2">
    <source>
        <dbReference type="Proteomes" id="UP000199706"/>
    </source>
</evidence>
<gene>
    <name evidence="1" type="ORF">SAMN05216466_103296</name>
</gene>
<accession>A0A1G7U4H3</accession>